<dbReference type="AlphaFoldDB" id="A0A2S9QQQ8"/>
<sequence length="95" mass="10230">MELVIGAVLAATGVTAYALSRRALRLANARMKATRGLLEQAAEALAASAGLSVRAVPVDSPEGRALLDRLRLSCECRDCEEERRIAHAEQQRGEK</sequence>
<dbReference type="Proteomes" id="UP000238650">
    <property type="component" value="Unassembled WGS sequence"/>
</dbReference>
<proteinExistence type="predicted"/>
<protein>
    <submittedName>
        <fullName evidence="1">Uncharacterized protein</fullName>
    </submittedName>
</protein>
<gene>
    <name evidence="1" type="ORF">B4915_02235</name>
</gene>
<evidence type="ECO:0000313" key="1">
    <source>
        <dbReference type="EMBL" id="PRI11917.1"/>
    </source>
</evidence>
<name>A0A2S9QQQ8_9MICO</name>
<accession>A0A2S9QQQ8</accession>
<organism evidence="1 2">
    <name type="scientific">Leucobacter massiliensis</name>
    <dbReference type="NCBI Taxonomy" id="1686285"/>
    <lineage>
        <taxon>Bacteria</taxon>
        <taxon>Bacillati</taxon>
        <taxon>Actinomycetota</taxon>
        <taxon>Actinomycetes</taxon>
        <taxon>Micrococcales</taxon>
        <taxon>Microbacteriaceae</taxon>
        <taxon>Leucobacter</taxon>
    </lineage>
</organism>
<comment type="caution">
    <text evidence="1">The sequence shown here is derived from an EMBL/GenBank/DDBJ whole genome shotgun (WGS) entry which is preliminary data.</text>
</comment>
<reference evidence="1 2" key="1">
    <citation type="journal article" date="2017" name="New Microbes New Infect">
        <title>Genome sequence of 'Leucobacter massiliensis' sp. nov. isolated from human pharynx after travel to the 2014 Hajj.</title>
        <authorList>
            <person name="Leangapichart T."/>
            <person name="Gautret P."/>
            <person name="Nguyen T.T."/>
            <person name="Armstrong N."/>
            <person name="Rolain J.M."/>
        </authorList>
    </citation>
    <scope>NUCLEOTIDE SEQUENCE [LARGE SCALE GENOMIC DNA]</scope>
    <source>
        <strain evidence="1 2">122RC15</strain>
    </source>
</reference>
<keyword evidence="2" id="KW-1185">Reference proteome</keyword>
<evidence type="ECO:0000313" key="2">
    <source>
        <dbReference type="Proteomes" id="UP000238650"/>
    </source>
</evidence>
<dbReference type="RefSeq" id="WP_105804230.1">
    <property type="nucleotide sequence ID" value="NZ_MWZD01000013.1"/>
</dbReference>
<dbReference type="EMBL" id="MWZD01000013">
    <property type="protein sequence ID" value="PRI11917.1"/>
    <property type="molecule type" value="Genomic_DNA"/>
</dbReference>